<comment type="caution">
    <text evidence="1">The sequence shown here is derived from an EMBL/GenBank/DDBJ whole genome shotgun (WGS) entry which is preliminary data.</text>
</comment>
<keyword evidence="2" id="KW-1185">Reference proteome</keyword>
<dbReference type="OrthoDB" id="407395at2759"/>
<proteinExistence type="predicted"/>
<dbReference type="EMBL" id="LSRX01000045">
    <property type="protein sequence ID" value="OLQ12304.1"/>
    <property type="molecule type" value="Genomic_DNA"/>
</dbReference>
<sequence length="109" mass="11938">MVEESGERCFVADALGVRTVLLQMRLISVDQFISFFRLNAATCVDPGDAATSGRQLKQIGPEICVQRMKLYSLARHWLHASGTKDVGQQCGAVASPAGGFDRQVLRMRP</sequence>
<evidence type="ECO:0000313" key="2">
    <source>
        <dbReference type="Proteomes" id="UP000186817"/>
    </source>
</evidence>
<accession>A0A1Q9EXY0</accession>
<dbReference type="AlphaFoldDB" id="A0A1Q9EXY0"/>
<gene>
    <name evidence="1" type="ORF">AK812_SmicGene3788</name>
</gene>
<protein>
    <submittedName>
        <fullName evidence="1">Uncharacterized protein</fullName>
    </submittedName>
</protein>
<reference evidence="1 2" key="1">
    <citation type="submission" date="2016-02" db="EMBL/GenBank/DDBJ databases">
        <title>Genome analysis of coral dinoflagellate symbionts highlights evolutionary adaptations to a symbiotic lifestyle.</title>
        <authorList>
            <person name="Aranda M."/>
            <person name="Li Y."/>
            <person name="Liew Y.J."/>
            <person name="Baumgarten S."/>
            <person name="Simakov O."/>
            <person name="Wilson M."/>
            <person name="Piel J."/>
            <person name="Ashoor H."/>
            <person name="Bougouffa S."/>
            <person name="Bajic V.B."/>
            <person name="Ryu T."/>
            <person name="Ravasi T."/>
            <person name="Bayer T."/>
            <person name="Micklem G."/>
            <person name="Kim H."/>
            <person name="Bhak J."/>
            <person name="Lajeunesse T.C."/>
            <person name="Voolstra C.R."/>
        </authorList>
    </citation>
    <scope>NUCLEOTIDE SEQUENCE [LARGE SCALE GENOMIC DNA]</scope>
    <source>
        <strain evidence="1 2">CCMP2467</strain>
    </source>
</reference>
<organism evidence="1 2">
    <name type="scientific">Symbiodinium microadriaticum</name>
    <name type="common">Dinoflagellate</name>
    <name type="synonym">Zooxanthella microadriatica</name>
    <dbReference type="NCBI Taxonomy" id="2951"/>
    <lineage>
        <taxon>Eukaryota</taxon>
        <taxon>Sar</taxon>
        <taxon>Alveolata</taxon>
        <taxon>Dinophyceae</taxon>
        <taxon>Suessiales</taxon>
        <taxon>Symbiodiniaceae</taxon>
        <taxon>Symbiodinium</taxon>
    </lineage>
</organism>
<evidence type="ECO:0000313" key="1">
    <source>
        <dbReference type="EMBL" id="OLQ12304.1"/>
    </source>
</evidence>
<name>A0A1Q9EXY0_SYMMI</name>
<dbReference type="Proteomes" id="UP000186817">
    <property type="component" value="Unassembled WGS sequence"/>
</dbReference>